<reference evidence="6 7" key="1">
    <citation type="submission" date="2018-01" db="EMBL/GenBank/DDBJ databases">
        <title>Novel co-symbiosis in the lucinid bivalve Phacoides pectinatus.</title>
        <authorList>
            <person name="Lim S.J."/>
            <person name="Davis B.G."/>
            <person name="Gill D.E."/>
            <person name="Engel A.S."/>
            <person name="Anderson L.C."/>
            <person name="Campbell B.J."/>
        </authorList>
    </citation>
    <scope>NUCLEOTIDE SEQUENCE [LARGE SCALE GENOMIC DNA]</scope>
    <source>
        <strain evidence="6">N3_P5</strain>
    </source>
</reference>
<dbReference type="GO" id="GO:0015562">
    <property type="term" value="F:efflux transmembrane transporter activity"/>
    <property type="evidence" value="ECO:0007669"/>
    <property type="project" value="TreeGrafter"/>
</dbReference>
<dbReference type="Pfam" id="PF25973">
    <property type="entry name" value="BSH_CzcB"/>
    <property type="match status" value="1"/>
</dbReference>
<dbReference type="Pfam" id="PF25954">
    <property type="entry name" value="Beta-barrel_RND_2"/>
    <property type="match status" value="1"/>
</dbReference>
<dbReference type="InterPro" id="IPR058627">
    <property type="entry name" value="MdtA-like_C"/>
</dbReference>
<dbReference type="PANTHER" id="PTHR30469">
    <property type="entry name" value="MULTIDRUG RESISTANCE PROTEIN MDTA"/>
    <property type="match status" value="1"/>
</dbReference>
<dbReference type="Pfam" id="PF25967">
    <property type="entry name" value="RND-MFP_C"/>
    <property type="match status" value="1"/>
</dbReference>
<sequence>MRTPLLLTLSLSTLLLGGCAPDGGNPPPEKGKRAPEAHLVELYDARLEASSSAHERTASLRARRMVRIHNQEEGRVTEAPYFEGDRVAAGAILVHLDDALLTAELEKARATARQAGIDLKRIQDLVRKRAASEDELARARTALEVAQAEQRLLQTRVSYTLIKAPFSGVVTERAVEPGDVVSRHSHLLTLTDPDSLVTEIHVSELLLPHLAPGDPVQVRIDALGSGGFEGRILRIHPELDPTTRQGVIEVLLEPVPEGARAGQFARVTFTTAEAERLMIPFASVRRDRGGEFVYRVDGRNRTRRTAIRTGMRIADRVEVLEGLEPGQRVVTRGFLGLSAGKEVKPVNLVGGDD</sequence>
<dbReference type="Gene3D" id="2.40.50.100">
    <property type="match status" value="1"/>
</dbReference>
<evidence type="ECO:0000313" key="7">
    <source>
        <dbReference type="Proteomes" id="UP000250928"/>
    </source>
</evidence>
<comment type="caution">
    <text evidence="6">The sequence shown here is derived from an EMBL/GenBank/DDBJ whole genome shotgun (WGS) entry which is preliminary data.</text>
</comment>
<dbReference type="InterPro" id="IPR058647">
    <property type="entry name" value="BSH_CzcB-like"/>
</dbReference>
<dbReference type="NCBIfam" id="TIGR01730">
    <property type="entry name" value="RND_mfp"/>
    <property type="match status" value="1"/>
</dbReference>
<dbReference type="PANTHER" id="PTHR30469:SF15">
    <property type="entry name" value="HLYD FAMILY OF SECRETION PROTEINS"/>
    <property type="match status" value="1"/>
</dbReference>
<proteinExistence type="inferred from homology"/>
<evidence type="ECO:0000256" key="1">
    <source>
        <dbReference type="ARBA" id="ARBA00009477"/>
    </source>
</evidence>
<dbReference type="EMBL" id="PQCO01000203">
    <property type="protein sequence ID" value="PUE01319.1"/>
    <property type="molecule type" value="Genomic_DNA"/>
</dbReference>
<feature type="domain" description="CusB-like beta-barrel" evidence="3">
    <location>
        <begin position="199"/>
        <end position="272"/>
    </location>
</feature>
<dbReference type="Proteomes" id="UP000250928">
    <property type="component" value="Unassembled WGS sequence"/>
</dbReference>
<feature type="domain" description="CzcB-like barrel-sandwich hybrid" evidence="5">
    <location>
        <begin position="65"/>
        <end position="192"/>
    </location>
</feature>
<dbReference type="InterPro" id="IPR006143">
    <property type="entry name" value="RND_pump_MFP"/>
</dbReference>
<dbReference type="PROSITE" id="PS51257">
    <property type="entry name" value="PROKAR_LIPOPROTEIN"/>
    <property type="match status" value="1"/>
</dbReference>
<dbReference type="InterPro" id="IPR058792">
    <property type="entry name" value="Beta-barrel_RND_2"/>
</dbReference>
<evidence type="ECO:0000259" key="5">
    <source>
        <dbReference type="Pfam" id="PF25973"/>
    </source>
</evidence>
<dbReference type="Gene3D" id="2.40.30.170">
    <property type="match status" value="1"/>
</dbReference>
<protein>
    <submittedName>
        <fullName evidence="6">Efflux transporter periplasmic adaptor subunit</fullName>
    </submittedName>
</protein>
<keyword evidence="2" id="KW-0175">Coiled coil</keyword>
<dbReference type="GO" id="GO:1990281">
    <property type="term" value="C:efflux pump complex"/>
    <property type="evidence" value="ECO:0007669"/>
    <property type="project" value="TreeGrafter"/>
</dbReference>
<dbReference type="SUPFAM" id="SSF111369">
    <property type="entry name" value="HlyD-like secretion proteins"/>
    <property type="match status" value="1"/>
</dbReference>
<organism evidence="6 7">
    <name type="scientific">Candidatus Sedimenticola endophacoides</name>
    <dbReference type="NCBI Taxonomy" id="2548426"/>
    <lineage>
        <taxon>Bacteria</taxon>
        <taxon>Pseudomonadati</taxon>
        <taxon>Pseudomonadota</taxon>
        <taxon>Gammaproteobacteria</taxon>
        <taxon>Chromatiales</taxon>
        <taxon>Sedimenticolaceae</taxon>
        <taxon>Sedimenticola</taxon>
    </lineage>
</organism>
<dbReference type="Gene3D" id="1.10.287.470">
    <property type="entry name" value="Helix hairpin bin"/>
    <property type="match status" value="1"/>
</dbReference>
<evidence type="ECO:0000259" key="4">
    <source>
        <dbReference type="Pfam" id="PF25967"/>
    </source>
</evidence>
<evidence type="ECO:0000313" key="6">
    <source>
        <dbReference type="EMBL" id="PUE01319.1"/>
    </source>
</evidence>
<feature type="coiled-coil region" evidence="2">
    <location>
        <begin position="122"/>
        <end position="156"/>
    </location>
</feature>
<dbReference type="AlphaFoldDB" id="A0A6N4DSC3"/>
<gene>
    <name evidence="6" type="ORF">C3L24_08105</name>
</gene>
<name>A0A6N4DSC3_9GAMM</name>
<dbReference type="Gene3D" id="2.40.420.20">
    <property type="match status" value="1"/>
</dbReference>
<evidence type="ECO:0000259" key="3">
    <source>
        <dbReference type="Pfam" id="PF25954"/>
    </source>
</evidence>
<feature type="domain" description="Multidrug resistance protein MdtA-like C-terminal permuted SH3" evidence="4">
    <location>
        <begin position="277"/>
        <end position="333"/>
    </location>
</feature>
<accession>A0A6N4DSC3</accession>
<evidence type="ECO:0000256" key="2">
    <source>
        <dbReference type="SAM" id="Coils"/>
    </source>
</evidence>
<comment type="similarity">
    <text evidence="1">Belongs to the membrane fusion protein (MFP) (TC 8.A.1) family.</text>
</comment>